<dbReference type="Gene3D" id="3.90.180.10">
    <property type="entry name" value="Medium-chain alcohol dehydrogenases, catalytic domain"/>
    <property type="match status" value="1"/>
</dbReference>
<name>A0ABY6UYB0_BIOOC</name>
<dbReference type="PANTHER" id="PTHR45348:SF7">
    <property type="entry name" value="ZINC BINDING OXIDOREDUCTASE, PUTATIVE-RELATED"/>
    <property type="match status" value="1"/>
</dbReference>
<proteinExistence type="inferred from homology"/>
<dbReference type="Proteomes" id="UP000766486">
    <property type="component" value="Unassembled WGS sequence"/>
</dbReference>
<dbReference type="Pfam" id="PF08240">
    <property type="entry name" value="ADH_N"/>
    <property type="match status" value="1"/>
</dbReference>
<gene>
    <name evidence="4" type="ORF">CLO192961_LOCUS441332</name>
</gene>
<feature type="domain" description="Enoyl reductase (ER)" evidence="3">
    <location>
        <begin position="13"/>
        <end position="331"/>
    </location>
</feature>
<dbReference type="PANTHER" id="PTHR45348">
    <property type="entry name" value="HYPOTHETICAL OXIDOREDUCTASE (EUROFUNG)"/>
    <property type="match status" value="1"/>
</dbReference>
<dbReference type="InterPro" id="IPR047122">
    <property type="entry name" value="Trans-enoyl_RdTase-like"/>
</dbReference>
<reference evidence="4 5" key="1">
    <citation type="submission" date="2019-06" db="EMBL/GenBank/DDBJ databases">
        <authorList>
            <person name="Broberg M."/>
        </authorList>
    </citation>
    <scope>NUCLEOTIDE SEQUENCE [LARGE SCALE GENOMIC DNA]</scope>
</reference>
<evidence type="ECO:0000313" key="4">
    <source>
        <dbReference type="EMBL" id="VUC36416.1"/>
    </source>
</evidence>
<dbReference type="InterPro" id="IPR013154">
    <property type="entry name" value="ADH-like_N"/>
</dbReference>
<dbReference type="EMBL" id="CABFNS010000928">
    <property type="protein sequence ID" value="VUC36416.1"/>
    <property type="molecule type" value="Genomic_DNA"/>
</dbReference>
<evidence type="ECO:0000259" key="3">
    <source>
        <dbReference type="SMART" id="SM00829"/>
    </source>
</evidence>
<organism evidence="4 5">
    <name type="scientific">Bionectria ochroleuca</name>
    <name type="common">Gliocladium roseum</name>
    <dbReference type="NCBI Taxonomy" id="29856"/>
    <lineage>
        <taxon>Eukaryota</taxon>
        <taxon>Fungi</taxon>
        <taxon>Dikarya</taxon>
        <taxon>Ascomycota</taxon>
        <taxon>Pezizomycotina</taxon>
        <taxon>Sordariomycetes</taxon>
        <taxon>Hypocreomycetidae</taxon>
        <taxon>Hypocreales</taxon>
        <taxon>Bionectriaceae</taxon>
        <taxon>Clonostachys</taxon>
    </lineage>
</organism>
<keyword evidence="5" id="KW-1185">Reference proteome</keyword>
<dbReference type="SUPFAM" id="SSF51735">
    <property type="entry name" value="NAD(P)-binding Rossmann-fold domains"/>
    <property type="match status" value="1"/>
</dbReference>
<dbReference type="InterPro" id="IPR020843">
    <property type="entry name" value="ER"/>
</dbReference>
<evidence type="ECO:0000313" key="5">
    <source>
        <dbReference type="Proteomes" id="UP000766486"/>
    </source>
</evidence>
<dbReference type="SUPFAM" id="SSF50129">
    <property type="entry name" value="GroES-like"/>
    <property type="match status" value="1"/>
</dbReference>
<comment type="caution">
    <text evidence="4">The sequence shown here is derived from an EMBL/GenBank/DDBJ whole genome shotgun (WGS) entry which is preliminary data.</text>
</comment>
<dbReference type="SMART" id="SM00829">
    <property type="entry name" value="PKS_ER"/>
    <property type="match status" value="1"/>
</dbReference>
<dbReference type="Pfam" id="PF00107">
    <property type="entry name" value="ADH_zinc_N"/>
    <property type="match status" value="1"/>
</dbReference>
<accession>A0ABY6UYB0</accession>
<dbReference type="InterPro" id="IPR036291">
    <property type="entry name" value="NAD(P)-bd_dom_sf"/>
</dbReference>
<sequence length="335" mass="35797">MPSNKGIWISATNELSEITIKDDYCPGNDELLIQVSYSGINPADLFHGRALGLNGHVAGYDFSGKVLKKGINCEMEVGTNVMGAAAPGVNRPIFVGAHQDFLIIPESASCLPVVARAAIDGLFNILGLPDPEAIKDARKENPAPILIWGGSSSVGLISIWMAKAVGAHPIIATASPQHHAALYNLGATHCFDYRDSGVVQMIKDVLSDTSFEPLRAFDTIGKENTSDLVAACCEPGTKIASTQFHPRCLLVSSGREYTISGMMPNGVPFHVEGQPKAALLGQRLLRWVLTYYGKDDGFKFPNVRAVEGSTNAIAAVRMVADGNVSMEKIAVKHPL</sequence>
<evidence type="ECO:0000256" key="2">
    <source>
        <dbReference type="ARBA" id="ARBA00023002"/>
    </source>
</evidence>
<dbReference type="InterPro" id="IPR013149">
    <property type="entry name" value="ADH-like_C"/>
</dbReference>
<protein>
    <recommendedName>
        <fullName evidence="3">Enoyl reductase (ER) domain-containing protein</fullName>
    </recommendedName>
</protein>
<dbReference type="Gene3D" id="3.40.50.720">
    <property type="entry name" value="NAD(P)-binding Rossmann-like Domain"/>
    <property type="match status" value="1"/>
</dbReference>
<evidence type="ECO:0000256" key="1">
    <source>
        <dbReference type="ARBA" id="ARBA00008072"/>
    </source>
</evidence>
<dbReference type="InterPro" id="IPR011032">
    <property type="entry name" value="GroES-like_sf"/>
</dbReference>
<comment type="similarity">
    <text evidence="1">Belongs to the zinc-containing alcohol dehydrogenase family.</text>
</comment>
<keyword evidence="2" id="KW-0560">Oxidoreductase</keyword>